<comment type="caution">
    <text evidence="1">The sequence shown here is derived from an EMBL/GenBank/DDBJ whole genome shotgun (WGS) entry which is preliminary data.</text>
</comment>
<dbReference type="Gene3D" id="3.30.565.10">
    <property type="entry name" value="Histidine kinase-like ATPase, C-terminal domain"/>
    <property type="match status" value="1"/>
</dbReference>
<keyword evidence="2" id="KW-1185">Reference proteome</keyword>
<accession>A0A3M0HY35</accession>
<dbReference type="InterPro" id="IPR036890">
    <property type="entry name" value="HATPase_C_sf"/>
</dbReference>
<organism evidence="1 2">
    <name type="scientific">Streptomyces shenzhenensis</name>
    <dbReference type="NCBI Taxonomy" id="943815"/>
    <lineage>
        <taxon>Bacteria</taxon>
        <taxon>Bacillati</taxon>
        <taxon>Actinomycetota</taxon>
        <taxon>Actinomycetes</taxon>
        <taxon>Kitasatosporales</taxon>
        <taxon>Streptomycetaceae</taxon>
        <taxon>Streptomyces</taxon>
    </lineage>
</organism>
<evidence type="ECO:0000313" key="2">
    <source>
        <dbReference type="Proteomes" id="UP000270471"/>
    </source>
</evidence>
<dbReference type="EMBL" id="PENI01000040">
    <property type="protein sequence ID" value="RMB80602.1"/>
    <property type="molecule type" value="Genomic_DNA"/>
</dbReference>
<gene>
    <name evidence="1" type="ORF">CTZ28_39390</name>
</gene>
<sequence>MTRAASTTSVPQRELVGTVPDRAHVALYTSSPDSRVATQVLVGLREFATRQGWTVVHKVYDLAPLDAPLWHRTGWQAVRQLLASGAATGLVVPDEREVARHAGDRDVLRSWLLGLPAFAACACPGRAEQALRPARAPRDSAVRTALPRPAGRRWQRSYALHPLSVRPVREAARAHLTLWSWPGDIVAAVDVLARLAYNAVVHARPAGEADARMRVRLTLGEHDTLLLEVGDPRPDFHNSAAAIAGVLGNGLREARLLGAEVSWLPAADGHGKFVRARLSAPRPHP</sequence>
<name>A0A3M0HY35_9ACTN</name>
<dbReference type="RefSeq" id="WP_121894615.1">
    <property type="nucleotide sequence ID" value="NZ_PENI01000040.1"/>
</dbReference>
<dbReference type="OrthoDB" id="4200801at2"/>
<dbReference type="AlphaFoldDB" id="A0A3M0HY35"/>
<evidence type="ECO:0000313" key="1">
    <source>
        <dbReference type="EMBL" id="RMB80602.1"/>
    </source>
</evidence>
<reference evidence="1 2" key="1">
    <citation type="submission" date="2017-11" db="EMBL/GenBank/DDBJ databases">
        <title>Draft genome of actinobacteria isolated from guarana (Paullinia cupana (Mart.) Ducke.</title>
        <authorList>
            <person name="Siqueira K.A."/>
            <person name="Liotti R.G."/>
            <person name="Mendes T.A.O."/>
            <person name="Soares M.A."/>
        </authorList>
    </citation>
    <scope>NUCLEOTIDE SEQUENCE [LARGE SCALE GENOMIC DNA]</scope>
    <source>
        <strain evidence="1 2">193</strain>
    </source>
</reference>
<protein>
    <submittedName>
        <fullName evidence="1">Uncharacterized protein</fullName>
    </submittedName>
</protein>
<proteinExistence type="predicted"/>
<dbReference type="Proteomes" id="UP000270471">
    <property type="component" value="Unassembled WGS sequence"/>
</dbReference>